<accession>A0ABS4FMX3</accession>
<dbReference type="Proteomes" id="UP001519272">
    <property type="component" value="Unassembled WGS sequence"/>
</dbReference>
<feature type="transmembrane region" description="Helical" evidence="1">
    <location>
        <begin position="54"/>
        <end position="78"/>
    </location>
</feature>
<comment type="caution">
    <text evidence="2">The sequence shown here is derived from an EMBL/GenBank/DDBJ whole genome shotgun (WGS) entry which is preliminary data.</text>
</comment>
<dbReference type="EMBL" id="JAGGKG010000002">
    <property type="protein sequence ID" value="MBP1903933.1"/>
    <property type="molecule type" value="Genomic_DNA"/>
</dbReference>
<organism evidence="2 3">
    <name type="scientific">Paenibacillus turicensis</name>
    <dbReference type="NCBI Taxonomy" id="160487"/>
    <lineage>
        <taxon>Bacteria</taxon>
        <taxon>Bacillati</taxon>
        <taxon>Bacillota</taxon>
        <taxon>Bacilli</taxon>
        <taxon>Bacillales</taxon>
        <taxon>Paenibacillaceae</taxon>
        <taxon>Paenibacillus</taxon>
    </lineage>
</organism>
<keyword evidence="3" id="KW-1185">Reference proteome</keyword>
<proteinExistence type="predicted"/>
<keyword evidence="1" id="KW-0812">Transmembrane</keyword>
<gene>
    <name evidence="2" type="ORF">J2Z32_000550</name>
</gene>
<feature type="transmembrane region" description="Helical" evidence="1">
    <location>
        <begin position="124"/>
        <end position="145"/>
    </location>
</feature>
<protein>
    <submittedName>
        <fullName evidence="2">Uncharacterized protein</fullName>
    </submittedName>
</protein>
<sequence length="152" mass="17055">MKTKASDISIVLIVLQIFLALGAIFGGGMLIIDPSGELLKMPLSLLEQSPFPNYFIPGVLLFFILGVIPIWISLGLIFKRASSVANKLNVFPQQHWAWSFTLYTGFALLIWIFAQAYFFQAVYAVHLVYFTLGIIIQIVTLLPGVQKKYRLS</sequence>
<feature type="transmembrane region" description="Helical" evidence="1">
    <location>
        <begin position="98"/>
        <end position="118"/>
    </location>
</feature>
<keyword evidence="1" id="KW-0472">Membrane</keyword>
<name>A0ABS4FMX3_9BACL</name>
<reference evidence="2 3" key="1">
    <citation type="submission" date="2021-03" db="EMBL/GenBank/DDBJ databases">
        <title>Genomic Encyclopedia of Type Strains, Phase IV (KMG-IV): sequencing the most valuable type-strain genomes for metagenomic binning, comparative biology and taxonomic classification.</title>
        <authorList>
            <person name="Goeker M."/>
        </authorList>
    </citation>
    <scope>NUCLEOTIDE SEQUENCE [LARGE SCALE GENOMIC DNA]</scope>
    <source>
        <strain evidence="2 3">DSM 14349</strain>
    </source>
</reference>
<keyword evidence="1" id="KW-1133">Transmembrane helix</keyword>
<evidence type="ECO:0000256" key="1">
    <source>
        <dbReference type="SAM" id="Phobius"/>
    </source>
</evidence>
<dbReference type="RefSeq" id="WP_210087626.1">
    <property type="nucleotide sequence ID" value="NZ_JAGGKG010000002.1"/>
</dbReference>
<evidence type="ECO:0000313" key="2">
    <source>
        <dbReference type="EMBL" id="MBP1903933.1"/>
    </source>
</evidence>
<evidence type="ECO:0000313" key="3">
    <source>
        <dbReference type="Proteomes" id="UP001519272"/>
    </source>
</evidence>
<feature type="transmembrane region" description="Helical" evidence="1">
    <location>
        <begin position="12"/>
        <end position="32"/>
    </location>
</feature>